<keyword evidence="2" id="KW-1185">Reference proteome</keyword>
<reference evidence="1 2" key="1">
    <citation type="submission" date="2024-10" db="EMBL/GenBank/DDBJ databases">
        <title>Updated reference genomes for cyclostephanoid diatoms.</title>
        <authorList>
            <person name="Roberts W.R."/>
            <person name="Alverson A.J."/>
        </authorList>
    </citation>
    <scope>NUCLEOTIDE SEQUENCE [LARGE SCALE GENOMIC DNA]</scope>
    <source>
        <strain evidence="1 2">AJA010-31</strain>
    </source>
</reference>
<dbReference type="PANTHER" id="PTHR13132:SF29">
    <property type="entry name" value="ALPHA-(1,6)-FUCOSYLTRANSFERASE"/>
    <property type="match status" value="1"/>
</dbReference>
<dbReference type="Proteomes" id="UP001530400">
    <property type="component" value="Unassembled WGS sequence"/>
</dbReference>
<evidence type="ECO:0000313" key="1">
    <source>
        <dbReference type="EMBL" id="KAL3790254.1"/>
    </source>
</evidence>
<dbReference type="PANTHER" id="PTHR13132">
    <property type="entry name" value="ALPHA- 1,6 -FUCOSYLTRANSFERASE"/>
    <property type="match status" value="1"/>
</dbReference>
<proteinExistence type="predicted"/>
<evidence type="ECO:0008006" key="3">
    <source>
        <dbReference type="Google" id="ProtNLM"/>
    </source>
</evidence>
<accession>A0ABD3PQ62</accession>
<dbReference type="AlphaFoldDB" id="A0ABD3PQ62"/>
<sequence length="533" mass="60847">MALRKFEPLRKVLLMLTSMGIIVLLTADKQLVKLDQLAEGAEMYQVQNRHNNLAQHPPLPLFDATTLTSSSIDYTVSERITWPNEDKCDKILLFFPYFFAGHGQGFQLNTYLMAAMVAAFTDRALVLFEPPRENNRFDTWSQVGCPSDAFEDDSRSKVKDGFPEGLTRLIQHPTWISRGCGIPTCQGKRNYGQWVQLREQQRNHFGRAKSKKYVLPLTWDCNEGGRNINVMPLDGADLRMAFDRIIHPEMISRSSDESRDKAYHWALRLGASTQEAEYFTTIESDVDISDFVASLINRSGLLKFQPWIARDVAQYIQSSNLPVDSAFDAIHVRRGDKLIAESKPIVQKYWMSKGYKKNRLPTNFVPFNHYLEMGYEQNNTCPAATILQEQPSIVNIYIATDDPATVQQEISQLPKSESGYAILNDCQHAYFIFSPASNVTDNFHMTPCGNYVGTCEEDNCDKRYQRNIAAMADFFILSRANKFVGEYNSNWGRIVKGFRTMFSPSYNGMYDVSPVMIRDVVEVFGYPPTFFGY</sequence>
<name>A0ABD3PQ62_9STRA</name>
<gene>
    <name evidence="1" type="ORF">ACHAWO_001329</name>
</gene>
<dbReference type="Gene3D" id="3.40.50.11350">
    <property type="match status" value="1"/>
</dbReference>
<dbReference type="EMBL" id="JALLPJ020000506">
    <property type="protein sequence ID" value="KAL3790254.1"/>
    <property type="molecule type" value="Genomic_DNA"/>
</dbReference>
<evidence type="ECO:0000313" key="2">
    <source>
        <dbReference type="Proteomes" id="UP001530400"/>
    </source>
</evidence>
<organism evidence="1 2">
    <name type="scientific">Cyclotella atomus</name>
    <dbReference type="NCBI Taxonomy" id="382360"/>
    <lineage>
        <taxon>Eukaryota</taxon>
        <taxon>Sar</taxon>
        <taxon>Stramenopiles</taxon>
        <taxon>Ochrophyta</taxon>
        <taxon>Bacillariophyta</taxon>
        <taxon>Coscinodiscophyceae</taxon>
        <taxon>Thalassiosirophycidae</taxon>
        <taxon>Stephanodiscales</taxon>
        <taxon>Stephanodiscaceae</taxon>
        <taxon>Cyclotella</taxon>
    </lineage>
</organism>
<protein>
    <recommendedName>
        <fullName evidence="3">O-fucosyltransferase family protein</fullName>
    </recommendedName>
</protein>
<comment type="caution">
    <text evidence="1">The sequence shown here is derived from an EMBL/GenBank/DDBJ whole genome shotgun (WGS) entry which is preliminary data.</text>
</comment>